<dbReference type="RefSeq" id="WP_148376030.1">
    <property type="nucleotide sequence ID" value="NZ_VSIY01000003.1"/>
</dbReference>
<dbReference type="Proteomes" id="UP000322080">
    <property type="component" value="Unassembled WGS sequence"/>
</dbReference>
<proteinExistence type="predicted"/>
<keyword evidence="1" id="KW-0812">Transmembrane</keyword>
<organism evidence="3 4">
    <name type="scientific">Maritimibacter fusiformis</name>
    <dbReference type="NCBI Taxonomy" id="2603819"/>
    <lineage>
        <taxon>Bacteria</taxon>
        <taxon>Pseudomonadati</taxon>
        <taxon>Pseudomonadota</taxon>
        <taxon>Alphaproteobacteria</taxon>
        <taxon>Rhodobacterales</taxon>
        <taxon>Roseobacteraceae</taxon>
        <taxon>Maritimibacter</taxon>
    </lineage>
</organism>
<feature type="transmembrane region" description="Helical" evidence="1">
    <location>
        <begin position="27"/>
        <end position="49"/>
    </location>
</feature>
<feature type="domain" description="TadE-like" evidence="2">
    <location>
        <begin position="21"/>
        <end position="58"/>
    </location>
</feature>
<keyword evidence="1" id="KW-0472">Membrane</keyword>
<evidence type="ECO:0000313" key="4">
    <source>
        <dbReference type="Proteomes" id="UP000322080"/>
    </source>
</evidence>
<dbReference type="InterPro" id="IPR012495">
    <property type="entry name" value="TadE-like_dom"/>
</dbReference>
<evidence type="ECO:0000313" key="3">
    <source>
        <dbReference type="EMBL" id="TYB82940.1"/>
    </source>
</evidence>
<comment type="caution">
    <text evidence="3">The sequence shown here is derived from an EMBL/GenBank/DDBJ whole genome shotgun (WGS) entry which is preliminary data.</text>
</comment>
<accession>A0A5D0RMS6</accession>
<name>A0A5D0RMS6_9RHOB</name>
<protein>
    <submittedName>
        <fullName evidence="3">Pilus assembly protein</fullName>
    </submittedName>
</protein>
<dbReference type="EMBL" id="VSIY01000003">
    <property type="protein sequence ID" value="TYB82940.1"/>
    <property type="molecule type" value="Genomic_DNA"/>
</dbReference>
<dbReference type="AlphaFoldDB" id="A0A5D0RMS6"/>
<dbReference type="Pfam" id="PF07811">
    <property type="entry name" value="TadE"/>
    <property type="match status" value="1"/>
</dbReference>
<evidence type="ECO:0000256" key="1">
    <source>
        <dbReference type="SAM" id="Phobius"/>
    </source>
</evidence>
<evidence type="ECO:0000259" key="2">
    <source>
        <dbReference type="Pfam" id="PF07811"/>
    </source>
</evidence>
<keyword evidence="4" id="KW-1185">Reference proteome</keyword>
<reference evidence="3 4" key="1">
    <citation type="submission" date="2019-08" db="EMBL/GenBank/DDBJ databases">
        <title>Identification of a novel species of the genus Boseongicola.</title>
        <authorList>
            <person name="Zhang X.-Q."/>
        </authorList>
    </citation>
    <scope>NUCLEOTIDE SEQUENCE [LARGE SCALE GENOMIC DNA]</scope>
    <source>
        <strain evidence="3 4">HY14</strain>
    </source>
</reference>
<keyword evidence="1" id="KW-1133">Transmembrane helix</keyword>
<sequence>MFALARRVLGGLVRGFRREDGTATIEFVILFPAFMMLFLSSFEMSLFLARNTLLERAVDLNVRALRLGSLEPATSDELKRRICNDAMILPQCEDNIMVELTNVSPNAWNLPSAGITCTDRDAEIQPALDFEFGRLNDLMMVRVCVVVDPFFGTTPYVMNLPKDDSGGFTLTASSTFVNEP</sequence>
<gene>
    <name evidence="3" type="ORF">FVF75_01780</name>
</gene>